<keyword evidence="4" id="KW-0574">Periplasm</keyword>
<evidence type="ECO:0000256" key="2">
    <source>
        <dbReference type="ARBA" id="ARBA00010602"/>
    </source>
</evidence>
<dbReference type="SUPFAM" id="SSF111369">
    <property type="entry name" value="HlyD-like secretion proteins"/>
    <property type="match status" value="2"/>
</dbReference>
<dbReference type="Pfam" id="PF25954">
    <property type="entry name" value="Beta-barrel_RND_2"/>
    <property type="match status" value="1"/>
</dbReference>
<feature type="domain" description="CusB-like beta-barrel" evidence="8">
    <location>
        <begin position="265"/>
        <end position="351"/>
    </location>
</feature>
<keyword evidence="5 6" id="KW-0175">Coiled coil</keyword>
<dbReference type="KEGG" id="tsph:KIH39_21175"/>
<evidence type="ECO:0000256" key="6">
    <source>
        <dbReference type="SAM" id="Coils"/>
    </source>
</evidence>
<dbReference type="AlphaFoldDB" id="A0A8E6B4K8"/>
<organism evidence="9 10">
    <name type="scientific">Telmatocola sphagniphila</name>
    <dbReference type="NCBI Taxonomy" id="1123043"/>
    <lineage>
        <taxon>Bacteria</taxon>
        <taxon>Pseudomonadati</taxon>
        <taxon>Planctomycetota</taxon>
        <taxon>Planctomycetia</taxon>
        <taxon>Gemmatales</taxon>
        <taxon>Gemmataceae</taxon>
    </lineage>
</organism>
<proteinExistence type="inferred from homology"/>
<dbReference type="Gene3D" id="1.10.287.470">
    <property type="entry name" value="Helix hairpin bin"/>
    <property type="match status" value="1"/>
</dbReference>
<sequence>MPADAAKPKNESPPPAPVASKRNIGGWLRRLFALAVVASLIGGIGWRFERTAAEAPAELTLYGNIDVRQVNLAFKVAGRIDKLLVDEGDAVKSGQAIGTLEEKYFRDDLALSIAQRDQAAANYDRLKNGSRPEEIEQARAQEAEANATLKRTEADYDRSEKLRGTNAISAQEYVEKLSAYRESQAHVRSLVASRKLAEIGPRVEDISAARAQLAASEAQVVQAERRLADRIIYAPNDGIILTRAREPGAIVNAGETVFALTLAKPVWVLTYVDEPDLGAVQPGSHVTVRTDLPGGRQYDGRVGFVSPTAEFTPKNVETRELRTDLVYRVRIVVDDPDGGLRQGMPVTVSVQLADTRPRSWKERLSEALWLEKLHLVERTKK</sequence>
<dbReference type="PANTHER" id="PTHR32347">
    <property type="entry name" value="EFFLUX SYSTEM COMPONENT YKNX-RELATED"/>
    <property type="match status" value="1"/>
</dbReference>
<feature type="domain" description="YbhG-like alpha-helical hairpin" evidence="7">
    <location>
        <begin position="102"/>
        <end position="228"/>
    </location>
</feature>
<dbReference type="PANTHER" id="PTHR32347:SF29">
    <property type="entry name" value="UPF0194 MEMBRANE PROTEIN YBHG"/>
    <property type="match status" value="1"/>
</dbReference>
<reference evidence="9" key="1">
    <citation type="submission" date="2021-05" db="EMBL/GenBank/DDBJ databases">
        <title>Complete genome sequence of the cellulolytic planctomycete Telmatocola sphagniphila SP2T and characterization of the first cellulase from planctomycetes.</title>
        <authorList>
            <person name="Rakitin A.L."/>
            <person name="Beletsky A.V."/>
            <person name="Naumoff D.G."/>
            <person name="Kulichevskaya I.S."/>
            <person name="Mardanov A.V."/>
            <person name="Ravin N.V."/>
            <person name="Dedysh S.N."/>
        </authorList>
    </citation>
    <scope>NUCLEOTIDE SEQUENCE</scope>
    <source>
        <strain evidence="9">SP2T</strain>
    </source>
</reference>
<dbReference type="EMBL" id="CP074694">
    <property type="protein sequence ID" value="QVL31334.1"/>
    <property type="molecule type" value="Genomic_DNA"/>
</dbReference>
<protein>
    <submittedName>
        <fullName evidence="9">Efflux RND transporter periplasmic adaptor subunit</fullName>
    </submittedName>
</protein>
<dbReference type="InterPro" id="IPR059052">
    <property type="entry name" value="HH_YbhG-like"/>
</dbReference>
<dbReference type="Gene3D" id="2.40.50.100">
    <property type="match status" value="2"/>
</dbReference>
<gene>
    <name evidence="9" type="ORF">KIH39_21175</name>
</gene>
<name>A0A8E6B4K8_9BACT</name>
<dbReference type="Proteomes" id="UP000676194">
    <property type="component" value="Chromosome"/>
</dbReference>
<accession>A0A8E6B4K8</accession>
<evidence type="ECO:0000313" key="10">
    <source>
        <dbReference type="Proteomes" id="UP000676194"/>
    </source>
</evidence>
<comment type="subcellular location">
    <subcellularLocation>
        <location evidence="1">Periplasm</location>
    </subcellularLocation>
</comment>
<evidence type="ECO:0000313" key="9">
    <source>
        <dbReference type="EMBL" id="QVL31334.1"/>
    </source>
</evidence>
<comment type="similarity">
    <text evidence="2">Belongs to the UPF0194 family.</text>
</comment>
<evidence type="ECO:0000259" key="8">
    <source>
        <dbReference type="Pfam" id="PF25954"/>
    </source>
</evidence>
<dbReference type="Gene3D" id="2.40.30.170">
    <property type="match status" value="1"/>
</dbReference>
<dbReference type="Pfam" id="PF25881">
    <property type="entry name" value="HH_YBHG"/>
    <property type="match status" value="1"/>
</dbReference>
<evidence type="ECO:0000259" key="7">
    <source>
        <dbReference type="Pfam" id="PF25881"/>
    </source>
</evidence>
<dbReference type="InterPro" id="IPR058792">
    <property type="entry name" value="Beta-barrel_RND_2"/>
</dbReference>
<dbReference type="InterPro" id="IPR050465">
    <property type="entry name" value="UPF0194_transport"/>
</dbReference>
<evidence type="ECO:0000256" key="4">
    <source>
        <dbReference type="ARBA" id="ARBA00022764"/>
    </source>
</evidence>
<keyword evidence="3" id="KW-0732">Signal</keyword>
<dbReference type="GO" id="GO:0042597">
    <property type="term" value="C:periplasmic space"/>
    <property type="evidence" value="ECO:0007669"/>
    <property type="project" value="UniProtKB-SubCell"/>
</dbReference>
<keyword evidence="10" id="KW-1185">Reference proteome</keyword>
<dbReference type="RefSeq" id="WP_213495215.1">
    <property type="nucleotide sequence ID" value="NZ_CP074694.1"/>
</dbReference>
<evidence type="ECO:0000256" key="1">
    <source>
        <dbReference type="ARBA" id="ARBA00004418"/>
    </source>
</evidence>
<evidence type="ECO:0000256" key="3">
    <source>
        <dbReference type="ARBA" id="ARBA00022729"/>
    </source>
</evidence>
<feature type="coiled-coil region" evidence="6">
    <location>
        <begin position="135"/>
        <end position="162"/>
    </location>
</feature>
<evidence type="ECO:0000256" key="5">
    <source>
        <dbReference type="ARBA" id="ARBA00023054"/>
    </source>
</evidence>